<dbReference type="PROSITE" id="PS50082">
    <property type="entry name" value="WD_REPEATS_2"/>
    <property type="match status" value="1"/>
</dbReference>
<dbReference type="GO" id="GO:0016226">
    <property type="term" value="P:iron-sulfur cluster assembly"/>
    <property type="evidence" value="ECO:0007669"/>
    <property type="project" value="TreeGrafter"/>
</dbReference>
<protein>
    <submittedName>
        <fullName evidence="2">Uncharacterized protein</fullName>
    </submittedName>
</protein>
<sequence length="330" mass="38433">MNQLQNEHVTTNQCHFKLVNTLQLGKQDINYLNYNIKYSTLLVGIGRRICVFQFNNFQLKLIGSFFNNREHFSIIYSMQKQKVIITGDSTGMLKVYQLSNINQNRYLYQLKGHDGCISHIAMNSQENDLITSSVNSTIKFWNQKNIWICYQTLIQHQDLLLGFSLNESGNQLISYGFDDYILVTTKVKNKQFWQVIQKISNKLFSGGRLSYISDNSFFFQAGQKDFMIIYNKTANIRLYQQTSQINLKMSSSSLDCLSKLQFARQNLVLLTKLDKTINCLKFNESGNIIFQEYIDIQANKFVVCISEDANYLFTANNESNQLQIRKNFRI</sequence>
<organism evidence="2 3">
    <name type="scientific">Paramecium pentaurelia</name>
    <dbReference type="NCBI Taxonomy" id="43138"/>
    <lineage>
        <taxon>Eukaryota</taxon>
        <taxon>Sar</taxon>
        <taxon>Alveolata</taxon>
        <taxon>Ciliophora</taxon>
        <taxon>Intramacronucleata</taxon>
        <taxon>Oligohymenophorea</taxon>
        <taxon>Peniculida</taxon>
        <taxon>Parameciidae</taxon>
        <taxon>Paramecium</taxon>
    </lineage>
</organism>
<dbReference type="AlphaFoldDB" id="A0A8S1T2C7"/>
<evidence type="ECO:0000313" key="3">
    <source>
        <dbReference type="Proteomes" id="UP000689195"/>
    </source>
</evidence>
<dbReference type="Proteomes" id="UP000689195">
    <property type="component" value="Unassembled WGS sequence"/>
</dbReference>
<keyword evidence="3" id="KW-1185">Reference proteome</keyword>
<dbReference type="PANTHER" id="PTHR19920:SF0">
    <property type="entry name" value="CYTOSOLIC IRON-SULFUR PROTEIN ASSEMBLY PROTEIN CIAO1-RELATED"/>
    <property type="match status" value="1"/>
</dbReference>
<evidence type="ECO:0000256" key="1">
    <source>
        <dbReference type="PROSITE-ProRule" id="PRU00221"/>
    </source>
</evidence>
<name>A0A8S1T2C7_9CILI</name>
<dbReference type="SMART" id="SM00320">
    <property type="entry name" value="WD40"/>
    <property type="match status" value="3"/>
</dbReference>
<comment type="caution">
    <text evidence="2">The sequence shown here is derived from an EMBL/GenBank/DDBJ whole genome shotgun (WGS) entry which is preliminary data.</text>
</comment>
<proteinExistence type="predicted"/>
<dbReference type="OrthoDB" id="310125at2759"/>
<dbReference type="Pfam" id="PF00400">
    <property type="entry name" value="WD40"/>
    <property type="match status" value="1"/>
</dbReference>
<keyword evidence="1" id="KW-0853">WD repeat</keyword>
<accession>A0A8S1T2C7</accession>
<dbReference type="GO" id="GO:0097361">
    <property type="term" value="C:cytosolic [4Fe-4S] assembly targeting complex"/>
    <property type="evidence" value="ECO:0007669"/>
    <property type="project" value="TreeGrafter"/>
</dbReference>
<dbReference type="InterPro" id="IPR001680">
    <property type="entry name" value="WD40_rpt"/>
</dbReference>
<feature type="repeat" description="WD" evidence="1">
    <location>
        <begin position="110"/>
        <end position="142"/>
    </location>
</feature>
<gene>
    <name evidence="2" type="ORF">PPENT_87.1.T0140357</name>
</gene>
<dbReference type="EMBL" id="CAJJDO010000014">
    <property type="protein sequence ID" value="CAD8145659.1"/>
    <property type="molecule type" value="Genomic_DNA"/>
</dbReference>
<dbReference type="PANTHER" id="PTHR19920">
    <property type="entry name" value="WD40 PROTEIN CIAO1"/>
    <property type="match status" value="1"/>
</dbReference>
<dbReference type="PROSITE" id="PS50294">
    <property type="entry name" value="WD_REPEATS_REGION"/>
    <property type="match status" value="1"/>
</dbReference>
<evidence type="ECO:0000313" key="2">
    <source>
        <dbReference type="EMBL" id="CAD8145659.1"/>
    </source>
</evidence>
<reference evidence="2" key="1">
    <citation type="submission" date="2021-01" db="EMBL/GenBank/DDBJ databases">
        <authorList>
            <consortium name="Genoscope - CEA"/>
            <person name="William W."/>
        </authorList>
    </citation>
    <scope>NUCLEOTIDE SEQUENCE</scope>
</reference>